<comment type="caution">
    <text evidence="2">The sequence shown here is derived from an EMBL/GenBank/DDBJ whole genome shotgun (WGS) entry which is preliminary data.</text>
</comment>
<gene>
    <name evidence="2" type="ORF">C1I99_08875</name>
</gene>
<name>A0A2W2CQK0_9ACTN</name>
<protein>
    <recommendedName>
        <fullName evidence="1">Phosphodiester glycosidase domain-containing protein</fullName>
    </recommendedName>
</protein>
<dbReference type="InterPro" id="IPR018711">
    <property type="entry name" value="NAGPA"/>
</dbReference>
<sequence length="93" mass="9568">MTEVRTSRALAAGVTLTRIERGTEPAPADQINTTTRGPCVVNVLTIDHAVNLDGGGSTAMAVEGALVNRPSGSTERAVGDALVYVDGPYRSGN</sequence>
<proteinExistence type="predicted"/>
<evidence type="ECO:0000313" key="3">
    <source>
        <dbReference type="Proteomes" id="UP000248749"/>
    </source>
</evidence>
<feature type="domain" description="Phosphodiester glycosidase" evidence="1">
    <location>
        <begin position="46"/>
        <end position="83"/>
    </location>
</feature>
<dbReference type="OrthoDB" id="9809781at2"/>
<dbReference type="AlphaFoldDB" id="A0A2W2CQK0"/>
<dbReference type="Proteomes" id="UP000248749">
    <property type="component" value="Unassembled WGS sequence"/>
</dbReference>
<dbReference type="EMBL" id="POUB01000039">
    <property type="protein sequence ID" value="PZG00853.1"/>
    <property type="molecule type" value="Genomic_DNA"/>
</dbReference>
<evidence type="ECO:0000259" key="1">
    <source>
        <dbReference type="Pfam" id="PF09992"/>
    </source>
</evidence>
<reference evidence="2 3" key="1">
    <citation type="submission" date="2018-01" db="EMBL/GenBank/DDBJ databases">
        <title>Draft genome sequence of Salinispora sp. 13K206.</title>
        <authorList>
            <person name="Sahin N."/>
            <person name="Saygin H."/>
            <person name="Ay H."/>
        </authorList>
    </citation>
    <scope>NUCLEOTIDE SEQUENCE [LARGE SCALE GENOMIC DNA]</scope>
    <source>
        <strain evidence="2 3">13K206</strain>
    </source>
</reference>
<accession>A0A2W2CQK0</accession>
<keyword evidence="3" id="KW-1185">Reference proteome</keyword>
<evidence type="ECO:0000313" key="2">
    <source>
        <dbReference type="EMBL" id="PZG00853.1"/>
    </source>
</evidence>
<organism evidence="2 3">
    <name type="scientific">Micromonospora deserti</name>
    <dbReference type="NCBI Taxonomy" id="2070366"/>
    <lineage>
        <taxon>Bacteria</taxon>
        <taxon>Bacillati</taxon>
        <taxon>Actinomycetota</taxon>
        <taxon>Actinomycetes</taxon>
        <taxon>Micromonosporales</taxon>
        <taxon>Micromonosporaceae</taxon>
        <taxon>Micromonospora</taxon>
    </lineage>
</organism>
<dbReference type="Pfam" id="PF09992">
    <property type="entry name" value="NAGPA"/>
    <property type="match status" value="1"/>
</dbReference>